<evidence type="ECO:0000313" key="1">
    <source>
        <dbReference type="EMBL" id="MDI1490889.1"/>
    </source>
</evidence>
<reference evidence="1" key="1">
    <citation type="journal article" date="2023" name="Genome Biol. Evol.">
        <title>First Whole Genome Sequence and Flow Cytometry Genome Size Data for the Lichen-Forming Fungus Ramalina farinacea (Ascomycota).</title>
        <authorList>
            <person name="Llewellyn T."/>
            <person name="Mian S."/>
            <person name="Hill R."/>
            <person name="Leitch I.J."/>
            <person name="Gaya E."/>
        </authorList>
    </citation>
    <scope>NUCLEOTIDE SEQUENCE</scope>
    <source>
        <strain evidence="1">LIQ254RAFAR</strain>
    </source>
</reference>
<dbReference type="Gene3D" id="3.40.390.10">
    <property type="entry name" value="Collagenase (Catalytic Domain)"/>
    <property type="match status" value="1"/>
</dbReference>
<organism evidence="1 2">
    <name type="scientific">Ramalina farinacea</name>
    <dbReference type="NCBI Taxonomy" id="258253"/>
    <lineage>
        <taxon>Eukaryota</taxon>
        <taxon>Fungi</taxon>
        <taxon>Dikarya</taxon>
        <taxon>Ascomycota</taxon>
        <taxon>Pezizomycotina</taxon>
        <taxon>Lecanoromycetes</taxon>
        <taxon>OSLEUM clade</taxon>
        <taxon>Lecanoromycetidae</taxon>
        <taxon>Lecanorales</taxon>
        <taxon>Lecanorineae</taxon>
        <taxon>Ramalinaceae</taxon>
        <taxon>Ramalina</taxon>
    </lineage>
</organism>
<dbReference type="SUPFAM" id="SSF55486">
    <property type="entry name" value="Metalloproteases ('zincins'), catalytic domain"/>
    <property type="match status" value="1"/>
</dbReference>
<dbReference type="GO" id="GO:0008237">
    <property type="term" value="F:metallopeptidase activity"/>
    <property type="evidence" value="ECO:0007669"/>
    <property type="project" value="InterPro"/>
</dbReference>
<dbReference type="EMBL" id="JAPUFD010000013">
    <property type="protein sequence ID" value="MDI1490889.1"/>
    <property type="molecule type" value="Genomic_DNA"/>
</dbReference>
<keyword evidence="2" id="KW-1185">Reference proteome</keyword>
<accession>A0AA43TWW1</accession>
<proteinExistence type="predicted"/>
<dbReference type="Proteomes" id="UP001161017">
    <property type="component" value="Unassembled WGS sequence"/>
</dbReference>
<name>A0AA43TWW1_9LECA</name>
<protein>
    <recommendedName>
        <fullName evidence="3">Lysine-specific metallo-endopeptidase domain-containing protein</fullName>
    </recommendedName>
</protein>
<gene>
    <name evidence="1" type="ORF">OHK93_002094</name>
</gene>
<sequence length="225" mass="24846">MPSRNGKRFPYPVQKKAKSSLDLQPDLELTNLNRNTSGNDAGVNFRCDARRKTQICKYGTEAAALGQPTTQTLYLVVCPSFFNSPASLQCEVPSTSNPYITDQGISVMHELLHVRWLVNRNIGDGWSPQFGQGACYDYNCAVANAQNARLPATDLRNYPVNVMANYQYYAIAVRAATTDCSWTTWAGSMFGMGSLSGRRMLSRAQPYSKEGAYASSDRRALDIAT</sequence>
<comment type="caution">
    <text evidence="1">The sequence shown here is derived from an EMBL/GenBank/DDBJ whole genome shotgun (WGS) entry which is preliminary data.</text>
</comment>
<evidence type="ECO:0000313" key="2">
    <source>
        <dbReference type="Proteomes" id="UP001161017"/>
    </source>
</evidence>
<evidence type="ECO:0008006" key="3">
    <source>
        <dbReference type="Google" id="ProtNLM"/>
    </source>
</evidence>
<dbReference type="AlphaFoldDB" id="A0AA43TWW1"/>
<dbReference type="InterPro" id="IPR024079">
    <property type="entry name" value="MetalloPept_cat_dom_sf"/>
</dbReference>